<proteinExistence type="predicted"/>
<comment type="caution">
    <text evidence="2">The sequence shown here is derived from an EMBL/GenBank/DDBJ whole genome shotgun (WGS) entry which is preliminary data.</text>
</comment>
<dbReference type="EMBL" id="BLAM01000179">
    <property type="protein sequence ID" value="GET06799.1"/>
    <property type="molecule type" value="Genomic_DNA"/>
</dbReference>
<sequence>MMDWIIAVSQYLLLVFLLAIAVALTLTATLFLTIVIREIIHIIQERF</sequence>
<dbReference type="Proteomes" id="UP000494265">
    <property type="component" value="Unassembled WGS sequence"/>
</dbReference>
<reference evidence="2" key="1">
    <citation type="submission" date="2019-10" db="EMBL/GenBank/DDBJ databases">
        <title>Lactobacillus agilis SY212 Whole Genome Sequencing Project.</title>
        <authorList>
            <person name="Suzuki S."/>
            <person name="Endo A."/>
            <person name="Maeno S."/>
            <person name="Shiwa Y."/>
            <person name="Matsutani M."/>
            <person name="Kajikawa A."/>
        </authorList>
    </citation>
    <scope>NUCLEOTIDE SEQUENCE</scope>
    <source>
        <strain evidence="2">SY212</strain>
    </source>
</reference>
<gene>
    <name evidence="2" type="ORF">SY212_18290</name>
</gene>
<feature type="transmembrane region" description="Helical" evidence="1">
    <location>
        <begin position="12"/>
        <end position="36"/>
    </location>
</feature>
<name>A0A6F9XNH6_9LACO</name>
<evidence type="ECO:0000256" key="1">
    <source>
        <dbReference type="SAM" id="Phobius"/>
    </source>
</evidence>
<protein>
    <submittedName>
        <fullName evidence="2">Uncharacterized protein</fullName>
    </submittedName>
</protein>
<keyword evidence="1" id="KW-0472">Membrane</keyword>
<evidence type="ECO:0000313" key="2">
    <source>
        <dbReference type="EMBL" id="GET06799.1"/>
    </source>
</evidence>
<accession>A0A6F9XNH6</accession>
<keyword evidence="1" id="KW-1133">Transmembrane helix</keyword>
<organism evidence="2">
    <name type="scientific">Ligilactobacillus agilis</name>
    <dbReference type="NCBI Taxonomy" id="1601"/>
    <lineage>
        <taxon>Bacteria</taxon>
        <taxon>Bacillati</taxon>
        <taxon>Bacillota</taxon>
        <taxon>Bacilli</taxon>
        <taxon>Lactobacillales</taxon>
        <taxon>Lactobacillaceae</taxon>
        <taxon>Ligilactobacillus</taxon>
    </lineage>
</organism>
<dbReference type="AlphaFoldDB" id="A0A6F9XNH6"/>
<keyword evidence="1" id="KW-0812">Transmembrane</keyword>